<dbReference type="PROSITE" id="PS50126">
    <property type="entry name" value="S1"/>
    <property type="match status" value="1"/>
</dbReference>
<dbReference type="SMART" id="SM00955">
    <property type="entry name" value="RNB"/>
    <property type="match status" value="1"/>
</dbReference>
<evidence type="ECO:0000259" key="9">
    <source>
        <dbReference type="PROSITE" id="PS50126"/>
    </source>
</evidence>
<dbReference type="Pfam" id="PF00773">
    <property type="entry name" value="RNB"/>
    <property type="match status" value="1"/>
</dbReference>
<dbReference type="NCBIfam" id="TIGR02063">
    <property type="entry name" value="RNase_R"/>
    <property type="match status" value="1"/>
</dbReference>
<dbReference type="InterPro" id="IPR050180">
    <property type="entry name" value="RNR_Ribonuclease"/>
</dbReference>
<dbReference type="InterPro" id="IPR011129">
    <property type="entry name" value="CSD"/>
</dbReference>
<dbReference type="InterPro" id="IPR004476">
    <property type="entry name" value="RNase_II/RNase_R"/>
</dbReference>
<dbReference type="RefSeq" id="WP_101261625.1">
    <property type="nucleotide sequence ID" value="NZ_MVDD01000007.1"/>
</dbReference>
<dbReference type="InterPro" id="IPR011805">
    <property type="entry name" value="RNase_R"/>
</dbReference>
<keyword evidence="6 8" id="KW-0269">Exonuclease</keyword>
<comment type="function">
    <text evidence="8">3'-5' exoribonuclease that releases 5'-nucleoside monophosphates and is involved in maturation of structured RNAs.</text>
</comment>
<dbReference type="Proteomes" id="UP000233535">
    <property type="component" value="Unassembled WGS sequence"/>
</dbReference>
<dbReference type="CDD" id="cd04471">
    <property type="entry name" value="S1_RNase_R"/>
    <property type="match status" value="1"/>
</dbReference>
<accession>A0A2N3HXS9</accession>
<dbReference type="InterPro" id="IPR022966">
    <property type="entry name" value="RNase_II/R_CS"/>
</dbReference>
<organism evidence="10 11">
    <name type="scientific">Labilibaculum filiforme</name>
    <dbReference type="NCBI Taxonomy" id="1940526"/>
    <lineage>
        <taxon>Bacteria</taxon>
        <taxon>Pseudomonadati</taxon>
        <taxon>Bacteroidota</taxon>
        <taxon>Bacteroidia</taxon>
        <taxon>Marinilabiliales</taxon>
        <taxon>Marinifilaceae</taxon>
        <taxon>Labilibaculum</taxon>
    </lineage>
</organism>
<reference evidence="10 11" key="1">
    <citation type="journal article" date="2017" name="Front. Microbiol.">
        <title>Labilibaculum manganireducens gen. nov., sp. nov. and Labilibaculum filiforme sp. nov., Novel Bacteroidetes Isolated from Subsurface Sediments of the Baltic Sea.</title>
        <authorList>
            <person name="Vandieken V."/>
            <person name="Marshall I.P."/>
            <person name="Niemann H."/>
            <person name="Engelen B."/>
            <person name="Cypionka H."/>
        </authorList>
    </citation>
    <scope>NUCLEOTIDE SEQUENCE [LARGE SCALE GENOMIC DNA]</scope>
    <source>
        <strain evidence="10 11">59.16B</strain>
    </source>
</reference>
<evidence type="ECO:0000256" key="5">
    <source>
        <dbReference type="ARBA" id="ARBA00022801"/>
    </source>
</evidence>
<dbReference type="InterPro" id="IPR040476">
    <property type="entry name" value="CSD2"/>
</dbReference>
<dbReference type="InterPro" id="IPR003029">
    <property type="entry name" value="S1_domain"/>
</dbReference>
<evidence type="ECO:0000256" key="8">
    <source>
        <dbReference type="HAMAP-Rule" id="MF_01895"/>
    </source>
</evidence>
<evidence type="ECO:0000256" key="7">
    <source>
        <dbReference type="ARBA" id="ARBA00022884"/>
    </source>
</evidence>
<keyword evidence="3 8" id="KW-0963">Cytoplasm</keyword>
<dbReference type="PANTHER" id="PTHR23355:SF9">
    <property type="entry name" value="DIS3-LIKE EXONUCLEASE 2"/>
    <property type="match status" value="1"/>
</dbReference>
<comment type="catalytic activity">
    <reaction evidence="1 8">
        <text>Exonucleolytic cleavage in the 3'- to 5'-direction to yield nucleoside 5'-phosphates.</text>
        <dbReference type="EC" id="3.1.13.1"/>
    </reaction>
</comment>
<evidence type="ECO:0000313" key="10">
    <source>
        <dbReference type="EMBL" id="PKQ62851.1"/>
    </source>
</evidence>
<dbReference type="Pfam" id="PF17876">
    <property type="entry name" value="CSD2"/>
    <property type="match status" value="1"/>
</dbReference>
<keyword evidence="5 8" id="KW-0378">Hydrolase</keyword>
<dbReference type="GO" id="GO:0003723">
    <property type="term" value="F:RNA binding"/>
    <property type="evidence" value="ECO:0007669"/>
    <property type="project" value="UniProtKB-UniRule"/>
</dbReference>
<protein>
    <recommendedName>
        <fullName evidence="8">Ribonuclease R</fullName>
        <shortName evidence="8">RNase R</shortName>
        <ecNumber evidence="8">3.1.13.1</ecNumber>
    </recommendedName>
</protein>
<dbReference type="PANTHER" id="PTHR23355">
    <property type="entry name" value="RIBONUCLEASE"/>
    <property type="match status" value="1"/>
</dbReference>
<evidence type="ECO:0000313" key="11">
    <source>
        <dbReference type="Proteomes" id="UP000233535"/>
    </source>
</evidence>
<dbReference type="HAMAP" id="MF_01895">
    <property type="entry name" value="RNase_R"/>
    <property type="match status" value="1"/>
</dbReference>
<dbReference type="EMBL" id="MVDD01000007">
    <property type="protein sequence ID" value="PKQ62851.1"/>
    <property type="molecule type" value="Genomic_DNA"/>
</dbReference>
<evidence type="ECO:0000256" key="2">
    <source>
        <dbReference type="ARBA" id="ARBA00004496"/>
    </source>
</evidence>
<dbReference type="GO" id="GO:0006402">
    <property type="term" value="P:mRNA catabolic process"/>
    <property type="evidence" value="ECO:0007669"/>
    <property type="project" value="TreeGrafter"/>
</dbReference>
<comment type="similarity">
    <text evidence="8">Belongs to the RNR ribonuclease family. RNase R subfamily.</text>
</comment>
<dbReference type="PROSITE" id="PS01175">
    <property type="entry name" value="RIBONUCLEASE_II"/>
    <property type="match status" value="1"/>
</dbReference>
<dbReference type="Pfam" id="PF00575">
    <property type="entry name" value="S1"/>
    <property type="match status" value="1"/>
</dbReference>
<dbReference type="Gene3D" id="2.40.50.140">
    <property type="entry name" value="Nucleic acid-binding proteins"/>
    <property type="match status" value="3"/>
</dbReference>
<dbReference type="InterPro" id="IPR012340">
    <property type="entry name" value="NA-bd_OB-fold"/>
</dbReference>
<dbReference type="InterPro" id="IPR001900">
    <property type="entry name" value="RNase_II/R"/>
</dbReference>
<keyword evidence="4 8" id="KW-0540">Nuclease</keyword>
<dbReference type="OrthoDB" id="9764149at2"/>
<evidence type="ECO:0000256" key="3">
    <source>
        <dbReference type="ARBA" id="ARBA00022490"/>
    </source>
</evidence>
<dbReference type="SUPFAM" id="SSF50249">
    <property type="entry name" value="Nucleic acid-binding proteins"/>
    <property type="match status" value="3"/>
</dbReference>
<comment type="caution">
    <text evidence="10">The sequence shown here is derived from an EMBL/GenBank/DDBJ whole genome shotgun (WGS) entry which is preliminary data.</text>
</comment>
<gene>
    <name evidence="8" type="primary">rnr</name>
    <name evidence="10" type="ORF">BZG02_11700</name>
</gene>
<dbReference type="GO" id="GO:0005829">
    <property type="term" value="C:cytosol"/>
    <property type="evidence" value="ECO:0007669"/>
    <property type="project" value="UniProtKB-ARBA"/>
</dbReference>
<dbReference type="AlphaFoldDB" id="A0A2N3HXS9"/>
<dbReference type="SMART" id="SM00357">
    <property type="entry name" value="CSP"/>
    <property type="match status" value="2"/>
</dbReference>
<dbReference type="SMART" id="SM00316">
    <property type="entry name" value="S1"/>
    <property type="match status" value="1"/>
</dbReference>
<keyword evidence="7 8" id="KW-0694">RNA-binding</keyword>
<proteinExistence type="inferred from homology"/>
<dbReference type="NCBIfam" id="TIGR00358">
    <property type="entry name" value="3_prime_RNase"/>
    <property type="match status" value="1"/>
</dbReference>
<dbReference type="GO" id="GO:0008859">
    <property type="term" value="F:exoribonuclease II activity"/>
    <property type="evidence" value="ECO:0007669"/>
    <property type="project" value="UniProtKB-UniRule"/>
</dbReference>
<evidence type="ECO:0000256" key="1">
    <source>
        <dbReference type="ARBA" id="ARBA00001849"/>
    </source>
</evidence>
<feature type="domain" description="S1 motif" evidence="9">
    <location>
        <begin position="634"/>
        <end position="715"/>
    </location>
</feature>
<dbReference type="EC" id="3.1.13.1" evidence="8"/>
<keyword evidence="11" id="KW-1185">Reference proteome</keyword>
<comment type="subcellular location">
    <subcellularLocation>
        <location evidence="2 8">Cytoplasm</location>
    </subcellularLocation>
</comment>
<evidence type="ECO:0000256" key="6">
    <source>
        <dbReference type="ARBA" id="ARBA00022839"/>
    </source>
</evidence>
<dbReference type="Pfam" id="PF08206">
    <property type="entry name" value="OB_RNB"/>
    <property type="match status" value="1"/>
</dbReference>
<dbReference type="InterPro" id="IPR013223">
    <property type="entry name" value="RNase_B_OB_dom"/>
</dbReference>
<evidence type="ECO:0000256" key="4">
    <source>
        <dbReference type="ARBA" id="ARBA00022722"/>
    </source>
</evidence>
<name>A0A2N3HXS9_9BACT</name>
<sequence>MSKKNKKEHRKGGQQLNRQTLSKLIDGIFAQNPTKTLNYKQISSELGIKDMGTKQLVVGILCDLVDLEVLSEISTGKYKLKSKMGNITGKVDMTARGSAFIVSEEIEEDVFVSQGNLNRALHGDIVKVSLYARKKSKQPEGEVVEIIKRKKTTFVGIVDVSKNYAFLVSSGKQMPYDIFIPLPKLNGAQNGDKAIAQITEWPKKSKNPVGQITTVLGKPGENNTEMHAILAEFDLPHIFPENVNVAAEDISEEITKEEIALRRDFRDATTFTIDPHDAKDFDDALSIKMLENGNWEIGVHIADVTHYVRKGSIIEQEAFDRATSVYLVDRVVPMLPERLSNGICSLRPNEEKLTFSAVFEMDENADIINTWIGKTVINSNRRFTYEEAQDIIETGKGDFSEEVLELDKLAKLLRKRRFKKGAIDFDRFEVKFEIDETGKPTRVYFKESKDSNKLIEEFMLLANRRVAEVIGRVPKGKTAKTFIYRTHDQPNPEKLNTFNQFIQKFGYSLKTSSASAISTSLNTLLHDVKGESIQNLVETLAIRSMAKAEYSTINIGHYGLHFDYYSHFTSPIRRYPDMMAHRLLEKYFSGAKSVNKEKYEEYCQHCSEMEQKAANAERASIKYKQVEFMQEHLGQEFIGTISGVTEWGFYVELDENKCEGMVSIRELEDDFYEFDEDNYCIVGRNHRKIYQLGDKVEILVAKANLVAKQLDFVLADSEKKK</sequence>